<comment type="similarity">
    <text evidence="2 10">Belongs to the TonB family.</text>
</comment>
<keyword evidence="7 10" id="KW-0653">Protein transport</keyword>
<evidence type="ECO:0000256" key="4">
    <source>
        <dbReference type="ARBA" id="ARBA00022475"/>
    </source>
</evidence>
<keyword evidence="8" id="KW-1133">Transmembrane helix</keyword>
<keyword evidence="3 10" id="KW-0813">Transport</keyword>
<dbReference type="EMBL" id="JAKZJU020000001">
    <property type="protein sequence ID" value="MDL2060084.1"/>
    <property type="molecule type" value="Genomic_DNA"/>
</dbReference>
<evidence type="ECO:0000259" key="12">
    <source>
        <dbReference type="PROSITE" id="PS52015"/>
    </source>
</evidence>
<evidence type="ECO:0000256" key="3">
    <source>
        <dbReference type="ARBA" id="ARBA00022448"/>
    </source>
</evidence>
<evidence type="ECO:0000256" key="6">
    <source>
        <dbReference type="ARBA" id="ARBA00022692"/>
    </source>
</evidence>
<dbReference type="InterPro" id="IPR006260">
    <property type="entry name" value="TonB/TolA_C"/>
</dbReference>
<dbReference type="PANTHER" id="PTHR33446:SF11">
    <property type="entry name" value="TONB3"/>
    <property type="match status" value="1"/>
</dbReference>
<gene>
    <name evidence="13" type="ORF">MUN46_009075</name>
</gene>
<dbReference type="NCBIfam" id="TIGR01352">
    <property type="entry name" value="tonB_Cterm"/>
    <property type="match status" value="1"/>
</dbReference>
<evidence type="ECO:0000256" key="9">
    <source>
        <dbReference type="ARBA" id="ARBA00023136"/>
    </source>
</evidence>
<comment type="caution">
    <text evidence="13">The sequence shown here is derived from an EMBL/GenBank/DDBJ whole genome shotgun (WGS) entry which is preliminary data.</text>
</comment>
<proteinExistence type="inferred from homology"/>
<evidence type="ECO:0000313" key="14">
    <source>
        <dbReference type="Proteomes" id="UP001165481"/>
    </source>
</evidence>
<keyword evidence="14" id="KW-1185">Reference proteome</keyword>
<keyword evidence="5 10" id="KW-0997">Cell inner membrane</keyword>
<sequence length="302" mass="30243">MRTSPSPLPANPDPDRGRRIKRSFGSACAVYAAIAAALWGAAHSGLLRHEAAAPQSVTLSFAQMGGAGAPAAPSTGPARPEPAAAPAGKAPQSAPKKNTRQPPAPVPAPAPAPTPAPEPRPRSAPVPAPVPAPAPAPAPRPAATAPAAPAPRASESQGAPEPGAREGGAAAASSGEPRRGASGARTGSGSGSTAAQAAPQSGPETLVYGESKDPFLAAVLAAIRSSLRYPPRAAENGWQGVAMMEFSVSSDGRIQSLRVIGSSGRAILDRAAQSAVEKAAPQWGAPRRPVKIRVPVRFSLKR</sequence>
<evidence type="ECO:0000256" key="11">
    <source>
        <dbReference type="SAM" id="MobiDB-lite"/>
    </source>
</evidence>
<dbReference type="Pfam" id="PF03544">
    <property type="entry name" value="TonB_C"/>
    <property type="match status" value="1"/>
</dbReference>
<keyword evidence="6" id="KW-0812">Transmembrane</keyword>
<evidence type="ECO:0000256" key="10">
    <source>
        <dbReference type="RuleBase" id="RU362123"/>
    </source>
</evidence>
<evidence type="ECO:0000256" key="7">
    <source>
        <dbReference type="ARBA" id="ARBA00022927"/>
    </source>
</evidence>
<dbReference type="RefSeq" id="WP_243377226.1">
    <property type="nucleotide sequence ID" value="NZ_JAKZJU020000001.1"/>
</dbReference>
<keyword evidence="4 10" id="KW-1003">Cell membrane</keyword>
<organism evidence="13 14">
    <name type="scientific">Mesosutterella faecium</name>
    <dbReference type="NCBI Taxonomy" id="2925194"/>
    <lineage>
        <taxon>Bacteria</taxon>
        <taxon>Pseudomonadati</taxon>
        <taxon>Pseudomonadota</taxon>
        <taxon>Betaproteobacteria</taxon>
        <taxon>Burkholderiales</taxon>
        <taxon>Sutterellaceae</taxon>
        <taxon>Mesosutterella</taxon>
    </lineage>
</organism>
<dbReference type="PROSITE" id="PS52015">
    <property type="entry name" value="TONB_CTD"/>
    <property type="match status" value="1"/>
</dbReference>
<protein>
    <recommendedName>
        <fullName evidence="10">Protein TonB</fullName>
    </recommendedName>
</protein>
<accession>A0ABT7INY2</accession>
<feature type="compositionally biased region" description="Pro residues" evidence="11">
    <location>
        <begin position="102"/>
        <end position="140"/>
    </location>
</feature>
<dbReference type="InterPro" id="IPR037682">
    <property type="entry name" value="TonB_C"/>
</dbReference>
<dbReference type="InterPro" id="IPR003538">
    <property type="entry name" value="TonB"/>
</dbReference>
<keyword evidence="9" id="KW-0472">Membrane</keyword>
<dbReference type="Gene3D" id="3.30.1150.10">
    <property type="match status" value="1"/>
</dbReference>
<evidence type="ECO:0000313" key="13">
    <source>
        <dbReference type="EMBL" id="MDL2060084.1"/>
    </source>
</evidence>
<feature type="compositionally biased region" description="Low complexity" evidence="11">
    <location>
        <begin position="69"/>
        <end position="95"/>
    </location>
</feature>
<dbReference type="Proteomes" id="UP001165481">
    <property type="component" value="Unassembled WGS sequence"/>
</dbReference>
<evidence type="ECO:0000256" key="8">
    <source>
        <dbReference type="ARBA" id="ARBA00022989"/>
    </source>
</evidence>
<dbReference type="SUPFAM" id="SSF74653">
    <property type="entry name" value="TolA/TonB C-terminal domain"/>
    <property type="match status" value="1"/>
</dbReference>
<name>A0ABT7INY2_9BURK</name>
<feature type="region of interest" description="Disordered" evidence="11">
    <location>
        <begin position="65"/>
        <end position="208"/>
    </location>
</feature>
<evidence type="ECO:0000256" key="1">
    <source>
        <dbReference type="ARBA" id="ARBA00004383"/>
    </source>
</evidence>
<comment type="subcellular location">
    <subcellularLocation>
        <location evidence="1 10">Cell inner membrane</location>
        <topology evidence="1 10">Single-pass membrane protein</topology>
        <orientation evidence="1 10">Periplasmic side</orientation>
    </subcellularLocation>
</comment>
<feature type="compositionally biased region" description="Pro residues" evidence="11">
    <location>
        <begin position="1"/>
        <end position="12"/>
    </location>
</feature>
<comment type="function">
    <text evidence="10">Interacts with outer membrane receptor proteins that carry out high-affinity binding and energy dependent uptake into the periplasmic space of specific substrates. It could act to transduce energy from the cytoplasmic membrane to specific energy-requiring processes in the outer membrane, resulting in the release into the periplasm of ligands bound by these outer membrane proteins.</text>
</comment>
<dbReference type="PRINTS" id="PR01374">
    <property type="entry name" value="TONBPROTEIN"/>
</dbReference>
<feature type="domain" description="TonB C-terminal" evidence="12">
    <location>
        <begin position="214"/>
        <end position="302"/>
    </location>
</feature>
<feature type="region of interest" description="Disordered" evidence="11">
    <location>
        <begin position="1"/>
        <end position="20"/>
    </location>
</feature>
<dbReference type="InterPro" id="IPR051045">
    <property type="entry name" value="TonB-dependent_transducer"/>
</dbReference>
<evidence type="ECO:0000256" key="5">
    <source>
        <dbReference type="ARBA" id="ARBA00022519"/>
    </source>
</evidence>
<evidence type="ECO:0000256" key="2">
    <source>
        <dbReference type="ARBA" id="ARBA00006555"/>
    </source>
</evidence>
<keyword evidence="10" id="KW-0735">Signal-anchor</keyword>
<dbReference type="PANTHER" id="PTHR33446">
    <property type="entry name" value="PROTEIN TONB-RELATED"/>
    <property type="match status" value="1"/>
</dbReference>
<feature type="compositionally biased region" description="Low complexity" evidence="11">
    <location>
        <begin position="141"/>
        <end position="203"/>
    </location>
</feature>
<reference evidence="13" key="1">
    <citation type="submission" date="2023-03" db="EMBL/GenBank/DDBJ databases">
        <title>Mesosutterella sp. nov. isolated from porcine feces.</title>
        <authorList>
            <person name="Yu S."/>
        </authorList>
    </citation>
    <scope>NUCLEOTIDE SEQUENCE</scope>
    <source>
        <strain evidence="13">AGMB02718</strain>
    </source>
</reference>